<evidence type="ECO:0000313" key="1">
    <source>
        <dbReference type="EMBL" id="MYN42458.1"/>
    </source>
</evidence>
<evidence type="ECO:0000313" key="2">
    <source>
        <dbReference type="Proteomes" id="UP000466332"/>
    </source>
</evidence>
<protein>
    <submittedName>
        <fullName evidence="1">Uncharacterized protein</fullName>
    </submittedName>
</protein>
<reference evidence="1 2" key="1">
    <citation type="submission" date="2019-12" db="EMBL/GenBank/DDBJ databases">
        <title>Novel species isolated from a subtropical stream in China.</title>
        <authorList>
            <person name="Lu H."/>
        </authorList>
    </citation>
    <scope>NUCLEOTIDE SEQUENCE [LARGE SCALE GENOMIC DNA]</scope>
    <source>
        <strain evidence="1 2">FT109W</strain>
    </source>
</reference>
<dbReference type="EMBL" id="WWCS01000021">
    <property type="protein sequence ID" value="MYN42458.1"/>
    <property type="molecule type" value="Genomic_DNA"/>
</dbReference>
<comment type="caution">
    <text evidence="1">The sequence shown here is derived from an EMBL/GenBank/DDBJ whole genome shotgun (WGS) entry which is preliminary data.</text>
</comment>
<name>A0ABW9WNC9_9BURK</name>
<dbReference type="Proteomes" id="UP000466332">
    <property type="component" value="Unassembled WGS sequence"/>
</dbReference>
<gene>
    <name evidence="1" type="ORF">GTP55_24255</name>
</gene>
<organism evidence="1 2">
    <name type="scientific">Duganella margarita</name>
    <dbReference type="NCBI Taxonomy" id="2692170"/>
    <lineage>
        <taxon>Bacteria</taxon>
        <taxon>Pseudomonadati</taxon>
        <taxon>Pseudomonadota</taxon>
        <taxon>Betaproteobacteria</taxon>
        <taxon>Burkholderiales</taxon>
        <taxon>Oxalobacteraceae</taxon>
        <taxon>Telluria group</taxon>
        <taxon>Duganella</taxon>
    </lineage>
</organism>
<dbReference type="RefSeq" id="WP_161047366.1">
    <property type="nucleotide sequence ID" value="NZ_WWCS01000021.1"/>
</dbReference>
<keyword evidence="2" id="KW-1185">Reference proteome</keyword>
<sequence length="77" mass="8587">MSARDAAPVETAQDRADKHDRLIVRCKQLCRPIRHAGVKKFIAGFCHHKGDAEMVVYLEGSAEPVRPCEITIIEEAT</sequence>
<accession>A0ABW9WNC9</accession>
<proteinExistence type="predicted"/>